<feature type="site" description="Important for catalytic activity, responsible for pKa modulation of the active site Glu and correct orientation of both the proton donor and substrate" evidence="6">
    <location>
        <position position="211"/>
    </location>
</feature>
<evidence type="ECO:0000256" key="7">
    <source>
        <dbReference type="RuleBase" id="RU361187"/>
    </source>
</evidence>
<keyword evidence="3 7" id="KW-0378">Hydrolase</keyword>
<keyword evidence="8" id="KW-0472">Membrane</keyword>
<dbReference type="SUPFAM" id="SSF75005">
    <property type="entry name" value="Arabinanase/levansucrase/invertase"/>
    <property type="match status" value="1"/>
</dbReference>
<evidence type="ECO:0000256" key="4">
    <source>
        <dbReference type="ARBA" id="ARBA00023295"/>
    </source>
</evidence>
<accession>A0A7S3Z980</accession>
<dbReference type="Gene3D" id="2.115.10.20">
    <property type="entry name" value="Glycosyl hydrolase domain, family 43"/>
    <property type="match status" value="1"/>
</dbReference>
<protein>
    <recommendedName>
        <fullName evidence="5">Endo-1,5-alpha-L-arabinanase A</fullName>
    </recommendedName>
</protein>
<name>A0A7S3Z980_9EUKA</name>
<evidence type="ECO:0000256" key="3">
    <source>
        <dbReference type="ARBA" id="ARBA00022801"/>
    </source>
</evidence>
<keyword evidence="4 7" id="KW-0326">Glycosidase</keyword>
<dbReference type="GO" id="GO:0004553">
    <property type="term" value="F:hydrolase activity, hydrolyzing O-glycosyl compounds"/>
    <property type="evidence" value="ECO:0007669"/>
    <property type="project" value="InterPro"/>
</dbReference>
<comment type="pathway">
    <text evidence="1">Glycan metabolism; L-arabinan degradation.</text>
</comment>
<comment type="similarity">
    <text evidence="2 7">Belongs to the glycosyl hydrolase 43 family.</text>
</comment>
<gene>
    <name evidence="9" type="ORF">LGLO00237_LOCUS27834</name>
</gene>
<evidence type="ECO:0000256" key="2">
    <source>
        <dbReference type="ARBA" id="ARBA00009865"/>
    </source>
</evidence>
<dbReference type="PANTHER" id="PTHR43301">
    <property type="entry name" value="ARABINAN ENDO-1,5-ALPHA-L-ARABINOSIDASE"/>
    <property type="match status" value="1"/>
</dbReference>
<keyword evidence="8" id="KW-1133">Transmembrane helix</keyword>
<dbReference type="Pfam" id="PF04616">
    <property type="entry name" value="Glyco_hydro_43"/>
    <property type="match status" value="1"/>
</dbReference>
<sequence length="441" mass="48880">MTWRGSVMGYLPITMLGAVSVGISMWIGLFSGNRWVWSSDDAKLTPTPFPCGSPSSCVGHDPAALQRVDIQNETYYVTFVTGSNNGEALGIRYIKRGDHHWQKGPDSYLYPEWVGRYLAVHKLACGPNYEHKACSLWAPDLPSSGNGQKPGNDRFLVYYSISDDAVRGDKGVKCIGYATAAWPQMALVDSGSPVLCVNGTQANQGAPHAIDPSVMVDDNGRWWLTYGSWSNYGNGTHQGARGGGVWMVGLDPKTGHLSDAALRICGEDFPFCWDADAYDPTSHSPWLNIANHRGYDSPIGYIDGNSIEASYLYNNRQRTGYYYLFVNWFWCCKGPDSTYQIRYGRSRHPTGPFLDRDGTDMKDGGGSLLLKSTMKTKTHTFTGPGHAGILYEEEHDRYVYTTSYEAIDKQNMQLDVFVMEFDAQGWPMLTGPFTSEADSTP</sequence>
<feature type="transmembrane region" description="Helical" evidence="8">
    <location>
        <begin position="7"/>
        <end position="29"/>
    </location>
</feature>
<evidence type="ECO:0000256" key="6">
    <source>
        <dbReference type="PIRSR" id="PIRSR606710-2"/>
    </source>
</evidence>
<evidence type="ECO:0000313" key="9">
    <source>
        <dbReference type="EMBL" id="CAE0676056.1"/>
    </source>
</evidence>
<evidence type="ECO:0000256" key="8">
    <source>
        <dbReference type="SAM" id="Phobius"/>
    </source>
</evidence>
<dbReference type="InterPro" id="IPR023296">
    <property type="entry name" value="Glyco_hydro_beta-prop_sf"/>
</dbReference>
<evidence type="ECO:0000256" key="5">
    <source>
        <dbReference type="ARBA" id="ARBA00042202"/>
    </source>
</evidence>
<proteinExistence type="inferred from homology"/>
<evidence type="ECO:0000256" key="1">
    <source>
        <dbReference type="ARBA" id="ARBA00004834"/>
    </source>
</evidence>
<dbReference type="EMBL" id="HBIV01039256">
    <property type="protein sequence ID" value="CAE0676056.1"/>
    <property type="molecule type" value="Transcribed_RNA"/>
</dbReference>
<reference evidence="9" key="1">
    <citation type="submission" date="2021-01" db="EMBL/GenBank/DDBJ databases">
        <authorList>
            <person name="Corre E."/>
            <person name="Pelletier E."/>
            <person name="Niang G."/>
            <person name="Scheremetjew M."/>
            <person name="Finn R."/>
            <person name="Kale V."/>
            <person name="Holt S."/>
            <person name="Cochrane G."/>
            <person name="Meng A."/>
            <person name="Brown T."/>
            <person name="Cohen L."/>
        </authorList>
    </citation>
    <scope>NUCLEOTIDE SEQUENCE</scope>
    <source>
        <strain evidence="9">CCCM811</strain>
    </source>
</reference>
<dbReference type="InterPro" id="IPR050727">
    <property type="entry name" value="GH43_arabinanases"/>
</dbReference>
<dbReference type="InterPro" id="IPR006710">
    <property type="entry name" value="Glyco_hydro_43"/>
</dbReference>
<dbReference type="PANTHER" id="PTHR43301:SF3">
    <property type="entry name" value="ARABINAN ENDO-1,5-ALPHA-L-ARABINOSIDASE A-RELATED"/>
    <property type="match status" value="1"/>
</dbReference>
<organism evidence="9">
    <name type="scientific">Lotharella globosa</name>
    <dbReference type="NCBI Taxonomy" id="91324"/>
    <lineage>
        <taxon>Eukaryota</taxon>
        <taxon>Sar</taxon>
        <taxon>Rhizaria</taxon>
        <taxon>Cercozoa</taxon>
        <taxon>Chlorarachniophyceae</taxon>
        <taxon>Lotharella</taxon>
    </lineage>
</organism>
<dbReference type="AlphaFoldDB" id="A0A7S3Z980"/>
<keyword evidence="8" id="KW-0812">Transmembrane</keyword>
<dbReference type="GO" id="GO:0005975">
    <property type="term" value="P:carbohydrate metabolic process"/>
    <property type="evidence" value="ECO:0007669"/>
    <property type="project" value="InterPro"/>
</dbReference>